<feature type="region of interest" description="Disordered" evidence="1">
    <location>
        <begin position="64"/>
        <end position="84"/>
    </location>
</feature>
<reference evidence="2 3" key="1">
    <citation type="journal article" date="2020" name="Microorganisms">
        <title>Osmotic Adaptation and Compatible Solute Biosynthesis of Phototrophic Bacteria as Revealed from Genome Analyses.</title>
        <authorList>
            <person name="Imhoff J.F."/>
            <person name="Rahn T."/>
            <person name="Kunzel S."/>
            <person name="Keller A."/>
            <person name="Neulinger S.C."/>
        </authorList>
    </citation>
    <scope>NUCLEOTIDE SEQUENCE [LARGE SCALE GENOMIC DNA]</scope>
    <source>
        <strain evidence="2 3">DSM 6210</strain>
    </source>
</reference>
<proteinExistence type="predicted"/>
<evidence type="ECO:0000256" key="1">
    <source>
        <dbReference type="SAM" id="MobiDB-lite"/>
    </source>
</evidence>
<keyword evidence="3" id="KW-1185">Reference proteome</keyword>
<sequence>MLIKEKTAKMVACPLLGSHSINIGCKASHCMAWRWATPRRDGQPPEDPSDDWGYCGLAGRPVGLIDPQDGDHALPPAQSQPAKR</sequence>
<dbReference type="Proteomes" id="UP000748752">
    <property type="component" value="Unassembled WGS sequence"/>
</dbReference>
<protein>
    <submittedName>
        <fullName evidence="2">Uncharacterized protein</fullName>
    </submittedName>
</protein>
<organism evidence="2 3">
    <name type="scientific">Thiohalocapsa halophila</name>
    <dbReference type="NCBI Taxonomy" id="69359"/>
    <lineage>
        <taxon>Bacteria</taxon>
        <taxon>Pseudomonadati</taxon>
        <taxon>Pseudomonadota</taxon>
        <taxon>Gammaproteobacteria</taxon>
        <taxon>Chromatiales</taxon>
        <taxon>Chromatiaceae</taxon>
        <taxon>Thiohalocapsa</taxon>
    </lineage>
</organism>
<accession>A0ABS1CMA5</accession>
<evidence type="ECO:0000313" key="3">
    <source>
        <dbReference type="Proteomes" id="UP000748752"/>
    </source>
</evidence>
<dbReference type="RefSeq" id="WP_200241026.1">
    <property type="nucleotide sequence ID" value="NZ_NRRV01000066.1"/>
</dbReference>
<dbReference type="EMBL" id="NRRV01000066">
    <property type="protein sequence ID" value="MBK1633066.1"/>
    <property type="molecule type" value="Genomic_DNA"/>
</dbReference>
<name>A0ABS1CMA5_9GAMM</name>
<gene>
    <name evidence="2" type="ORF">CKO31_20375</name>
</gene>
<evidence type="ECO:0000313" key="2">
    <source>
        <dbReference type="EMBL" id="MBK1633066.1"/>
    </source>
</evidence>
<comment type="caution">
    <text evidence="2">The sequence shown here is derived from an EMBL/GenBank/DDBJ whole genome shotgun (WGS) entry which is preliminary data.</text>
</comment>